<evidence type="ECO:0000313" key="16">
    <source>
        <dbReference type="EMBL" id="CAB4827104.1"/>
    </source>
</evidence>
<reference evidence="13" key="1">
    <citation type="submission" date="2020-05" db="EMBL/GenBank/DDBJ databases">
        <authorList>
            <person name="Chiriac C."/>
            <person name="Salcher M."/>
            <person name="Ghai R."/>
            <person name="Kavagutti S V."/>
        </authorList>
    </citation>
    <scope>NUCLEOTIDE SEQUENCE</scope>
</reference>
<evidence type="ECO:0000313" key="18">
    <source>
        <dbReference type="EMBL" id="CAB4936082.1"/>
    </source>
</evidence>
<dbReference type="Pfam" id="PF02467">
    <property type="entry name" value="Whib"/>
    <property type="match status" value="1"/>
</dbReference>
<evidence type="ECO:0000256" key="2">
    <source>
        <dbReference type="ARBA" id="ARBA00006597"/>
    </source>
</evidence>
<accession>A0A6J6PVY5</accession>
<dbReference type="InterPro" id="IPR034768">
    <property type="entry name" value="4FE4S_WBL"/>
</dbReference>
<evidence type="ECO:0000256" key="7">
    <source>
        <dbReference type="ARBA" id="ARBA00023015"/>
    </source>
</evidence>
<evidence type="ECO:0000256" key="5">
    <source>
        <dbReference type="ARBA" id="ARBA00023004"/>
    </source>
</evidence>
<evidence type="ECO:0000313" key="12">
    <source>
        <dbReference type="EMBL" id="CAB4343742.1"/>
    </source>
</evidence>
<dbReference type="GO" id="GO:0051539">
    <property type="term" value="F:4 iron, 4 sulfur cluster binding"/>
    <property type="evidence" value="ECO:0007669"/>
    <property type="project" value="UniProtKB-KW"/>
</dbReference>
<dbReference type="EMBL" id="CAEZZW010000009">
    <property type="protein sequence ID" value="CAB4787856.1"/>
    <property type="molecule type" value="Genomic_DNA"/>
</dbReference>
<keyword evidence="4" id="KW-0479">Metal-binding</keyword>
<keyword evidence="7" id="KW-0805">Transcription regulation</keyword>
<feature type="domain" description="4Fe-4S Wbl-type" evidence="11">
    <location>
        <begin position="38"/>
        <end position="95"/>
    </location>
</feature>
<keyword evidence="5" id="KW-0408">Iron</keyword>
<keyword evidence="9" id="KW-1015">Disulfide bond</keyword>
<evidence type="ECO:0000313" key="19">
    <source>
        <dbReference type="EMBL" id="CAB4978071.1"/>
    </source>
</evidence>
<evidence type="ECO:0000256" key="4">
    <source>
        <dbReference type="ARBA" id="ARBA00022723"/>
    </source>
</evidence>
<evidence type="ECO:0000313" key="14">
    <source>
        <dbReference type="EMBL" id="CAB4714422.1"/>
    </source>
</evidence>
<name>A0A6J6PVY5_9ZZZZ</name>
<dbReference type="EMBL" id="CAFABH010000009">
    <property type="protein sequence ID" value="CAB4827104.1"/>
    <property type="molecule type" value="Genomic_DNA"/>
</dbReference>
<dbReference type="HAMAP" id="MF_01479">
    <property type="entry name" value="WhiB"/>
    <property type="match status" value="1"/>
</dbReference>
<evidence type="ECO:0000256" key="8">
    <source>
        <dbReference type="ARBA" id="ARBA00023125"/>
    </source>
</evidence>
<keyword evidence="3" id="KW-0004">4Fe-4S</keyword>
<dbReference type="EMBL" id="CAEZYM010000001">
    <property type="protein sequence ID" value="CAB4714422.1"/>
    <property type="molecule type" value="Genomic_DNA"/>
</dbReference>
<dbReference type="GO" id="GO:0003677">
    <property type="term" value="F:DNA binding"/>
    <property type="evidence" value="ECO:0007669"/>
    <property type="project" value="UniProtKB-KW"/>
</dbReference>
<keyword evidence="8" id="KW-0238">DNA-binding</keyword>
<dbReference type="AlphaFoldDB" id="A0A6J6PVY5"/>
<dbReference type="PANTHER" id="PTHR38839">
    <property type="entry name" value="TRANSCRIPTIONAL REGULATOR WHID-RELATED"/>
    <property type="match status" value="1"/>
</dbReference>
<organism evidence="13">
    <name type="scientific">freshwater metagenome</name>
    <dbReference type="NCBI Taxonomy" id="449393"/>
    <lineage>
        <taxon>unclassified sequences</taxon>
        <taxon>metagenomes</taxon>
        <taxon>ecological metagenomes</taxon>
    </lineage>
</organism>
<gene>
    <name evidence="13" type="ORF">UFOPK2510_01329</name>
    <name evidence="14" type="ORF">UFOPK2718_00037</name>
    <name evidence="15" type="ORF">UFOPK2936_01421</name>
    <name evidence="16" type="ORF">UFOPK3174_00661</name>
    <name evidence="17" type="ORF">UFOPK3328_00198</name>
    <name evidence="18" type="ORF">UFOPK3779_00199</name>
    <name evidence="19" type="ORF">UFOPK3913_00943</name>
    <name evidence="12" type="ORF">UFOPK4107_01287</name>
    <name evidence="20" type="ORF">UFOPK4403_01043</name>
</gene>
<dbReference type="EMBL" id="CAEZXO010000009">
    <property type="protein sequence ID" value="CAB4701283.1"/>
    <property type="molecule type" value="Genomic_DNA"/>
</dbReference>
<dbReference type="PROSITE" id="PS51674">
    <property type="entry name" value="4FE4S_WBL"/>
    <property type="match status" value="1"/>
</dbReference>
<evidence type="ECO:0000259" key="11">
    <source>
        <dbReference type="PROSITE" id="PS51674"/>
    </source>
</evidence>
<keyword evidence="6" id="KW-0411">Iron-sulfur</keyword>
<dbReference type="GO" id="GO:0046872">
    <property type="term" value="F:metal ion binding"/>
    <property type="evidence" value="ECO:0007669"/>
    <property type="project" value="UniProtKB-KW"/>
</dbReference>
<evidence type="ECO:0000256" key="3">
    <source>
        <dbReference type="ARBA" id="ARBA00022485"/>
    </source>
</evidence>
<dbReference type="PANTHER" id="PTHR38839:SF2">
    <property type="entry name" value="TRANSCRIPTIONAL REGULATOR WHIB7-RELATED"/>
    <property type="match status" value="1"/>
</dbReference>
<dbReference type="GO" id="GO:0045454">
    <property type="term" value="P:cell redox homeostasis"/>
    <property type="evidence" value="ECO:0007669"/>
    <property type="project" value="TreeGrafter"/>
</dbReference>
<comment type="similarity">
    <text evidence="2">Belongs to the WhiB family.</text>
</comment>
<dbReference type="EMBL" id="CAFBQX010000006">
    <property type="protein sequence ID" value="CAB5074094.1"/>
    <property type="molecule type" value="Genomic_DNA"/>
</dbReference>
<dbReference type="InterPro" id="IPR003482">
    <property type="entry name" value="Whib"/>
</dbReference>
<evidence type="ECO:0000256" key="9">
    <source>
        <dbReference type="ARBA" id="ARBA00023157"/>
    </source>
</evidence>
<sequence>MAVLFSELLVPGWASDGDMIGLGEVTGAYGSDVAFALPCHNADPELFFSEKQSEVEVAKSLCAACPVRSQCLDAALSRLEPCGVWGGELFEDGSIIARKRTVGRPRLVSDAA</sequence>
<evidence type="ECO:0000313" key="13">
    <source>
        <dbReference type="EMBL" id="CAB4701283.1"/>
    </source>
</evidence>
<dbReference type="EMBL" id="CAFBOC010000009">
    <property type="protein sequence ID" value="CAB4978071.1"/>
    <property type="molecule type" value="Genomic_DNA"/>
</dbReference>
<evidence type="ECO:0000313" key="17">
    <source>
        <dbReference type="EMBL" id="CAB4856428.1"/>
    </source>
</evidence>
<keyword evidence="10" id="KW-0804">Transcription</keyword>
<evidence type="ECO:0000256" key="6">
    <source>
        <dbReference type="ARBA" id="ARBA00023014"/>
    </source>
</evidence>
<dbReference type="EMBL" id="CAFBLD010000001">
    <property type="protein sequence ID" value="CAB4856428.1"/>
    <property type="molecule type" value="Genomic_DNA"/>
</dbReference>
<dbReference type="GO" id="GO:0045892">
    <property type="term" value="P:negative regulation of DNA-templated transcription"/>
    <property type="evidence" value="ECO:0007669"/>
    <property type="project" value="TreeGrafter"/>
</dbReference>
<dbReference type="GO" id="GO:0047134">
    <property type="term" value="F:protein-disulfide reductase [NAD(P)H] activity"/>
    <property type="evidence" value="ECO:0007669"/>
    <property type="project" value="TreeGrafter"/>
</dbReference>
<dbReference type="EMBL" id="CAESAE010000008">
    <property type="protein sequence ID" value="CAB4343742.1"/>
    <property type="molecule type" value="Genomic_DNA"/>
</dbReference>
<dbReference type="EMBL" id="CAFBNH010000001">
    <property type="protein sequence ID" value="CAB4936082.1"/>
    <property type="molecule type" value="Genomic_DNA"/>
</dbReference>
<evidence type="ECO:0000313" key="15">
    <source>
        <dbReference type="EMBL" id="CAB4787856.1"/>
    </source>
</evidence>
<evidence type="ECO:0000256" key="10">
    <source>
        <dbReference type="ARBA" id="ARBA00023163"/>
    </source>
</evidence>
<comment type="cofactor">
    <cofactor evidence="1">
        <name>[4Fe-4S] cluster</name>
        <dbReference type="ChEBI" id="CHEBI:49883"/>
    </cofactor>
</comment>
<proteinExistence type="inferred from homology"/>
<evidence type="ECO:0000313" key="20">
    <source>
        <dbReference type="EMBL" id="CAB5074094.1"/>
    </source>
</evidence>
<protein>
    <submittedName>
        <fullName evidence="13">Unannotated protein</fullName>
    </submittedName>
</protein>
<evidence type="ECO:0000256" key="1">
    <source>
        <dbReference type="ARBA" id="ARBA00001966"/>
    </source>
</evidence>